<evidence type="ECO:0000313" key="2">
    <source>
        <dbReference type="Proteomes" id="UP000199673"/>
    </source>
</evidence>
<name>A0A1I7BMV8_9BACT</name>
<accession>A0A1I7BMV8</accession>
<proteinExistence type="predicted"/>
<evidence type="ECO:0000313" key="1">
    <source>
        <dbReference type="EMBL" id="SFT88495.1"/>
    </source>
</evidence>
<dbReference type="AlphaFoldDB" id="A0A1I7BMV8"/>
<sequence length="33" mass="3764">METSDFQIHSGLKSINQKKTFENVGSEGLDIYF</sequence>
<dbReference type="EMBL" id="FPBF01000003">
    <property type="protein sequence ID" value="SFT88495.1"/>
    <property type="molecule type" value="Genomic_DNA"/>
</dbReference>
<keyword evidence="2" id="KW-1185">Reference proteome</keyword>
<reference evidence="2" key="1">
    <citation type="submission" date="2016-10" db="EMBL/GenBank/DDBJ databases">
        <authorList>
            <person name="Varghese N."/>
            <person name="Submissions S."/>
        </authorList>
    </citation>
    <scope>NUCLEOTIDE SEQUENCE [LARGE SCALE GENOMIC DNA]</scope>
    <source>
        <strain evidence="2">DSM 23445</strain>
    </source>
</reference>
<organism evidence="1 2">
    <name type="scientific">Algoriphagus locisalis</name>
    <dbReference type="NCBI Taxonomy" id="305507"/>
    <lineage>
        <taxon>Bacteria</taxon>
        <taxon>Pseudomonadati</taxon>
        <taxon>Bacteroidota</taxon>
        <taxon>Cytophagia</taxon>
        <taxon>Cytophagales</taxon>
        <taxon>Cyclobacteriaceae</taxon>
        <taxon>Algoriphagus</taxon>
    </lineage>
</organism>
<gene>
    <name evidence="1" type="ORF">SAMN04489724_2553</name>
</gene>
<protein>
    <submittedName>
        <fullName evidence="1">Uncharacterized protein</fullName>
    </submittedName>
</protein>
<dbReference type="Proteomes" id="UP000199673">
    <property type="component" value="Unassembled WGS sequence"/>
</dbReference>